<dbReference type="InterPro" id="IPR052016">
    <property type="entry name" value="Bact_Sigma-Reg"/>
</dbReference>
<dbReference type="Pfam" id="PF07495">
    <property type="entry name" value="Y_Y_Y"/>
    <property type="match status" value="1"/>
</dbReference>
<proteinExistence type="predicted"/>
<dbReference type="Gene3D" id="3.60.40.10">
    <property type="entry name" value="PPM-type phosphatase domain"/>
    <property type="match status" value="1"/>
</dbReference>
<organism evidence="3">
    <name type="scientific">marine metagenome</name>
    <dbReference type="NCBI Taxonomy" id="408172"/>
    <lineage>
        <taxon>unclassified sequences</taxon>
        <taxon>metagenomes</taxon>
        <taxon>ecological metagenomes</taxon>
    </lineage>
</organism>
<dbReference type="SUPFAM" id="SSF63829">
    <property type="entry name" value="Calcium-dependent phosphotriesterase"/>
    <property type="match status" value="1"/>
</dbReference>
<gene>
    <name evidence="3" type="ORF">METZ01_LOCUS48843</name>
</gene>
<evidence type="ECO:0000256" key="1">
    <source>
        <dbReference type="ARBA" id="ARBA00022801"/>
    </source>
</evidence>
<sequence>MLTRETGTFEMLSNGQVWIASEHGGVSVLDAQSQTFTRHVHDPEKEKSIIEGKIECVYEDADGTVWLSSISGVCRYKDKKFNSYMYNPSLKNNHLSGVTAFLEDSKGQFWIGTGANGLYRINKADISAKEHYILDPHDENSFASSVVLAIYEDKNKDVWIGSGGEGLFKYNHDNNNFTRVTIDDGLPSNTITSLKNDNEGFLWMGTRNGTARLKTQEGKFLIQGYNRTDGLSGRIFYKDAIAVGKYGKMYFGGPEGMAVVNPLDIKPNDEKPLIAITGIAAIDQSNKRTEIDFSSSTIDIDHKTQTLQIDFVGLSFQKSAKNNYRYTLENHLDSWVDNGTSKTVSFQGLDPGKYKFVFMASNNDGVWSEPSKGTEIIVHPPAWKTWWAYSGYAGFFALTAFGAVRRRDKTQLLKLEESRRTQELEEAREFQMKMLPKKCPEVMDLEIAAGIQTATEVGGDYYDFFPQRDNSIYVVVGDATGHGMTAGMMVSITKAGLYGTAPNMPPNEVSKGLNRTIKAIELGKNKMALSIARFWSDRVEFTSAAMPPIYHYQSSTEDVDEILLEGLPLGSFKGETYGQVDIASEPGDAFVFISDGLPEATNKSEKMLGYRAVLDCVKENGKNSAEEIKQSLFDLGAAWLDGIQNQDDITVVVVKKEKIS</sequence>
<name>A0A381RY10_9ZZZZ</name>
<dbReference type="SMART" id="SM00331">
    <property type="entry name" value="PP2C_SIG"/>
    <property type="match status" value="1"/>
</dbReference>
<dbReference type="InterPro" id="IPR011123">
    <property type="entry name" value="Y_Y_Y"/>
</dbReference>
<dbReference type="Gene3D" id="2.60.40.10">
    <property type="entry name" value="Immunoglobulins"/>
    <property type="match status" value="1"/>
</dbReference>
<dbReference type="Pfam" id="PF07228">
    <property type="entry name" value="SpoIIE"/>
    <property type="match status" value="1"/>
</dbReference>
<dbReference type="InterPro" id="IPR013783">
    <property type="entry name" value="Ig-like_fold"/>
</dbReference>
<protein>
    <recommendedName>
        <fullName evidence="2">PPM-type phosphatase domain-containing protein</fullName>
    </recommendedName>
</protein>
<dbReference type="Pfam" id="PF07494">
    <property type="entry name" value="Reg_prop"/>
    <property type="match status" value="2"/>
</dbReference>
<dbReference type="PANTHER" id="PTHR43156">
    <property type="entry name" value="STAGE II SPORULATION PROTEIN E-RELATED"/>
    <property type="match status" value="1"/>
</dbReference>
<dbReference type="EMBL" id="UINC01002372">
    <property type="protein sequence ID" value="SUZ95989.1"/>
    <property type="molecule type" value="Genomic_DNA"/>
</dbReference>
<keyword evidence="1" id="KW-0378">Hydrolase</keyword>
<dbReference type="PANTHER" id="PTHR43156:SF2">
    <property type="entry name" value="STAGE II SPORULATION PROTEIN E"/>
    <property type="match status" value="1"/>
</dbReference>
<dbReference type="InterPro" id="IPR001932">
    <property type="entry name" value="PPM-type_phosphatase-like_dom"/>
</dbReference>
<evidence type="ECO:0000313" key="3">
    <source>
        <dbReference type="EMBL" id="SUZ95989.1"/>
    </source>
</evidence>
<dbReference type="InterPro" id="IPR036457">
    <property type="entry name" value="PPM-type-like_dom_sf"/>
</dbReference>
<reference evidence="3" key="1">
    <citation type="submission" date="2018-05" db="EMBL/GenBank/DDBJ databases">
        <authorList>
            <person name="Lanie J.A."/>
            <person name="Ng W.-L."/>
            <person name="Kazmierczak K.M."/>
            <person name="Andrzejewski T.M."/>
            <person name="Davidsen T.M."/>
            <person name="Wayne K.J."/>
            <person name="Tettelin H."/>
            <person name="Glass J.I."/>
            <person name="Rusch D."/>
            <person name="Podicherti R."/>
            <person name="Tsui H.-C.T."/>
            <person name="Winkler M.E."/>
        </authorList>
    </citation>
    <scope>NUCLEOTIDE SEQUENCE</scope>
</reference>
<feature type="domain" description="PPM-type phosphatase" evidence="2">
    <location>
        <begin position="442"/>
        <end position="656"/>
    </location>
</feature>
<dbReference type="GO" id="GO:0016791">
    <property type="term" value="F:phosphatase activity"/>
    <property type="evidence" value="ECO:0007669"/>
    <property type="project" value="TreeGrafter"/>
</dbReference>
<dbReference type="InterPro" id="IPR015943">
    <property type="entry name" value="WD40/YVTN_repeat-like_dom_sf"/>
</dbReference>
<dbReference type="AlphaFoldDB" id="A0A381RY10"/>
<dbReference type="InterPro" id="IPR011110">
    <property type="entry name" value="Reg_prop"/>
</dbReference>
<evidence type="ECO:0000259" key="2">
    <source>
        <dbReference type="SMART" id="SM00331"/>
    </source>
</evidence>
<dbReference type="Gene3D" id="2.130.10.10">
    <property type="entry name" value="YVTN repeat-like/Quinoprotein amine dehydrogenase"/>
    <property type="match status" value="1"/>
</dbReference>
<accession>A0A381RY10</accession>
<dbReference type="SUPFAM" id="SSF81606">
    <property type="entry name" value="PP2C-like"/>
    <property type="match status" value="1"/>
</dbReference>